<dbReference type="GO" id="GO:0033063">
    <property type="term" value="C:Rad51B-Rad51C-Rad51D-XRCC2 complex"/>
    <property type="evidence" value="ECO:0007669"/>
    <property type="project" value="TreeGrafter"/>
</dbReference>
<evidence type="ECO:0000256" key="1">
    <source>
        <dbReference type="ARBA" id="ARBA00004123"/>
    </source>
</evidence>
<evidence type="ECO:0000313" key="11">
    <source>
        <dbReference type="EMBL" id="KAL0269487.1"/>
    </source>
</evidence>
<keyword evidence="4" id="KW-0227">DNA damage</keyword>
<dbReference type="GO" id="GO:0003697">
    <property type="term" value="F:single-stranded DNA binding"/>
    <property type="evidence" value="ECO:0007669"/>
    <property type="project" value="TreeGrafter"/>
</dbReference>
<dbReference type="SUPFAM" id="SSF52540">
    <property type="entry name" value="P-loop containing nucleoside triphosphate hydrolases"/>
    <property type="match status" value="1"/>
</dbReference>
<evidence type="ECO:0000256" key="8">
    <source>
        <dbReference type="ARBA" id="ARBA00023204"/>
    </source>
</evidence>
<dbReference type="PROSITE" id="PS50162">
    <property type="entry name" value="RECA_2"/>
    <property type="match status" value="1"/>
</dbReference>
<name>A0AAW2HI77_9NEOP</name>
<comment type="similarity">
    <text evidence="2">Belongs to the RecA family. RAD51 subfamily.</text>
</comment>
<gene>
    <name evidence="11" type="ORF">PYX00_007198</name>
</gene>
<dbReference type="GO" id="GO:0005657">
    <property type="term" value="C:replication fork"/>
    <property type="evidence" value="ECO:0007669"/>
    <property type="project" value="TreeGrafter"/>
</dbReference>
<organism evidence="11">
    <name type="scientific">Menopon gallinae</name>
    <name type="common">poultry shaft louse</name>
    <dbReference type="NCBI Taxonomy" id="328185"/>
    <lineage>
        <taxon>Eukaryota</taxon>
        <taxon>Metazoa</taxon>
        <taxon>Ecdysozoa</taxon>
        <taxon>Arthropoda</taxon>
        <taxon>Hexapoda</taxon>
        <taxon>Insecta</taxon>
        <taxon>Pterygota</taxon>
        <taxon>Neoptera</taxon>
        <taxon>Paraneoptera</taxon>
        <taxon>Psocodea</taxon>
        <taxon>Troctomorpha</taxon>
        <taxon>Phthiraptera</taxon>
        <taxon>Amblycera</taxon>
        <taxon>Menoponidae</taxon>
        <taxon>Menopon</taxon>
    </lineage>
</organism>
<dbReference type="PANTHER" id="PTHR46457:SF1">
    <property type="entry name" value="DNA REPAIR PROTEIN RAD51 HOMOLOG 4"/>
    <property type="match status" value="1"/>
</dbReference>
<dbReference type="PANTHER" id="PTHR46457">
    <property type="entry name" value="DNA REPAIR PROTEIN RAD51 HOMOLOG 4"/>
    <property type="match status" value="1"/>
</dbReference>
<evidence type="ECO:0000256" key="4">
    <source>
        <dbReference type="ARBA" id="ARBA00022763"/>
    </source>
</evidence>
<dbReference type="InterPro" id="IPR013632">
    <property type="entry name" value="Rad51_C"/>
</dbReference>
<keyword evidence="8" id="KW-0234">DNA repair</keyword>
<sequence>MINLHGPGGYKLYSEVIDKCAIISTGIENFDKLLDGGFITGNIYELCGSVGSGKTQICMTLAVNVCNNLPEQSVLYIDTKNDVSGHRILEIIENSERNIENAGELMNRIKICRALKATELLSLLQKLTKDLDEAEGRTLGFRIIIIDSLSCLFFRFLGADWNEGLVLLNNLASLLHFIAVEYHIAILVTNLVTSWTVDDVNDEEEELFPEQKQTPVLGRYWAHVPDTRINVKKMENANNWLLVIMKSTTQAFGKTANVTLTKSGAV</sequence>
<evidence type="ECO:0000256" key="7">
    <source>
        <dbReference type="ARBA" id="ARBA00023172"/>
    </source>
</evidence>
<dbReference type="EMBL" id="JARGDH010000004">
    <property type="protein sequence ID" value="KAL0269487.1"/>
    <property type="molecule type" value="Genomic_DNA"/>
</dbReference>
<keyword evidence="9" id="KW-0539">Nucleus</keyword>
<evidence type="ECO:0000256" key="6">
    <source>
        <dbReference type="ARBA" id="ARBA00023125"/>
    </source>
</evidence>
<dbReference type="GO" id="GO:0005524">
    <property type="term" value="F:ATP binding"/>
    <property type="evidence" value="ECO:0007669"/>
    <property type="project" value="UniProtKB-KW"/>
</dbReference>
<dbReference type="InterPro" id="IPR051988">
    <property type="entry name" value="HRR_RAD51_Paralog"/>
</dbReference>
<keyword evidence="7" id="KW-0233">DNA recombination</keyword>
<accession>A0AAW2HI77</accession>
<keyword evidence="5" id="KW-0067">ATP-binding</keyword>
<dbReference type="GO" id="GO:0042148">
    <property type="term" value="P:DNA strand invasion"/>
    <property type="evidence" value="ECO:0007669"/>
    <property type="project" value="TreeGrafter"/>
</dbReference>
<evidence type="ECO:0000256" key="5">
    <source>
        <dbReference type="ARBA" id="ARBA00022840"/>
    </source>
</evidence>
<dbReference type="GO" id="GO:0000400">
    <property type="term" value="F:four-way junction DNA binding"/>
    <property type="evidence" value="ECO:0007669"/>
    <property type="project" value="TreeGrafter"/>
</dbReference>
<dbReference type="InterPro" id="IPR020588">
    <property type="entry name" value="RecA_ATP-bd"/>
</dbReference>
<dbReference type="InterPro" id="IPR027417">
    <property type="entry name" value="P-loop_NTPase"/>
</dbReference>
<dbReference type="GO" id="GO:0000724">
    <property type="term" value="P:double-strand break repair via homologous recombination"/>
    <property type="evidence" value="ECO:0007669"/>
    <property type="project" value="TreeGrafter"/>
</dbReference>
<comment type="caution">
    <text evidence="11">The sequence shown here is derived from an EMBL/GenBank/DDBJ whole genome shotgun (WGS) entry which is preliminary data.</text>
</comment>
<feature type="domain" description="RecA family profile 1" evidence="10">
    <location>
        <begin position="19"/>
        <end position="192"/>
    </location>
</feature>
<dbReference type="GO" id="GO:0007131">
    <property type="term" value="P:reciprocal meiotic recombination"/>
    <property type="evidence" value="ECO:0007669"/>
    <property type="project" value="TreeGrafter"/>
</dbReference>
<evidence type="ECO:0000256" key="2">
    <source>
        <dbReference type="ARBA" id="ARBA00007095"/>
    </source>
</evidence>
<dbReference type="GO" id="GO:0140664">
    <property type="term" value="F:ATP-dependent DNA damage sensor activity"/>
    <property type="evidence" value="ECO:0007669"/>
    <property type="project" value="InterPro"/>
</dbReference>
<dbReference type="CDD" id="cd19489">
    <property type="entry name" value="Rad51D"/>
    <property type="match status" value="1"/>
</dbReference>
<keyword evidence="3" id="KW-0547">Nucleotide-binding</keyword>
<dbReference type="AlphaFoldDB" id="A0AAW2HI77"/>
<reference evidence="11" key="1">
    <citation type="journal article" date="2024" name="Gigascience">
        <title>Chromosome-level genome of the poultry shaft louse Menopon gallinae provides insight into the host-switching and adaptive evolution of parasitic lice.</title>
        <authorList>
            <person name="Xu Y."/>
            <person name="Ma L."/>
            <person name="Liu S."/>
            <person name="Liang Y."/>
            <person name="Liu Q."/>
            <person name="He Z."/>
            <person name="Tian L."/>
            <person name="Duan Y."/>
            <person name="Cai W."/>
            <person name="Li H."/>
            <person name="Song F."/>
        </authorList>
    </citation>
    <scope>NUCLEOTIDE SEQUENCE</scope>
    <source>
        <strain evidence="11">Cailab_2023a</strain>
    </source>
</reference>
<protein>
    <recommendedName>
        <fullName evidence="10">RecA family profile 1 domain-containing protein</fullName>
    </recommendedName>
</protein>
<keyword evidence="6" id="KW-0238">DNA-binding</keyword>
<comment type="subcellular location">
    <subcellularLocation>
        <location evidence="1">Nucleus</location>
    </subcellularLocation>
</comment>
<dbReference type="InterPro" id="IPR047323">
    <property type="entry name" value="Rad51D_C"/>
</dbReference>
<proteinExistence type="inferred from homology"/>
<dbReference type="Gene3D" id="3.40.50.300">
    <property type="entry name" value="P-loop containing nucleotide triphosphate hydrolases"/>
    <property type="match status" value="1"/>
</dbReference>
<dbReference type="GO" id="GO:0005815">
    <property type="term" value="C:microtubule organizing center"/>
    <property type="evidence" value="ECO:0007669"/>
    <property type="project" value="TreeGrafter"/>
</dbReference>
<dbReference type="Pfam" id="PF08423">
    <property type="entry name" value="Rad51"/>
    <property type="match status" value="1"/>
</dbReference>
<evidence type="ECO:0000256" key="3">
    <source>
        <dbReference type="ARBA" id="ARBA00022741"/>
    </source>
</evidence>
<evidence type="ECO:0000256" key="9">
    <source>
        <dbReference type="ARBA" id="ARBA00023242"/>
    </source>
</evidence>
<evidence type="ECO:0000259" key="10">
    <source>
        <dbReference type="PROSITE" id="PS50162"/>
    </source>
</evidence>
<dbReference type="GO" id="GO:0000723">
    <property type="term" value="P:telomere maintenance"/>
    <property type="evidence" value="ECO:0007669"/>
    <property type="project" value="TreeGrafter"/>
</dbReference>